<protein>
    <submittedName>
        <fullName evidence="1">Uncharacterized protein</fullName>
    </submittedName>
</protein>
<dbReference type="EMBL" id="LQQC01000012">
    <property type="protein sequence ID" value="KXZ57245.1"/>
    <property type="molecule type" value="Genomic_DNA"/>
</dbReference>
<reference evidence="1 2" key="1">
    <citation type="submission" date="2016-01" db="EMBL/GenBank/DDBJ databases">
        <title>Use of Whole Genome Sequencing to ascertain that Brevibacterium massiliense (Roux, Raoult 2009) is a later heterotypic synonym of Brevibacterium ravenspurgense (Mages 2008).</title>
        <authorList>
            <person name="Bernier A.-M."/>
            <person name="Burdz T."/>
            <person name="Huynh C."/>
            <person name="Pachecho A.L."/>
            <person name="Wiebe D."/>
            <person name="Bonner C."/>
            <person name="Bernard K."/>
        </authorList>
    </citation>
    <scope>NUCLEOTIDE SEQUENCE [LARGE SCALE GENOMIC DNA]</scope>
    <source>
        <strain evidence="1 2">CCUG56047</strain>
    </source>
</reference>
<evidence type="ECO:0000313" key="2">
    <source>
        <dbReference type="Proteomes" id="UP000243589"/>
    </source>
</evidence>
<dbReference type="PATRIC" id="fig|479117.4.peg.1748"/>
<organism evidence="1 2">
    <name type="scientific">Brevibacterium ravenspurgense</name>
    <dbReference type="NCBI Taxonomy" id="479117"/>
    <lineage>
        <taxon>Bacteria</taxon>
        <taxon>Bacillati</taxon>
        <taxon>Actinomycetota</taxon>
        <taxon>Actinomycetes</taxon>
        <taxon>Micrococcales</taxon>
        <taxon>Brevibacteriaceae</taxon>
        <taxon>Brevibacterium</taxon>
    </lineage>
</organism>
<evidence type="ECO:0000313" key="1">
    <source>
        <dbReference type="EMBL" id="KXZ57245.1"/>
    </source>
</evidence>
<comment type="caution">
    <text evidence="1">The sequence shown here is derived from an EMBL/GenBank/DDBJ whole genome shotgun (WGS) entry which is preliminary data.</text>
</comment>
<keyword evidence="2" id="KW-1185">Reference proteome</keyword>
<name>A0A150H5F8_9MICO</name>
<dbReference type="Proteomes" id="UP000243589">
    <property type="component" value="Unassembled WGS sequence"/>
</dbReference>
<sequence>MISFLRGPVGLKGLDGPGRGEIARCAERIVT</sequence>
<accession>A0A150H5F8</accession>
<proteinExistence type="predicted"/>
<dbReference type="AlphaFoldDB" id="A0A150H5F8"/>
<gene>
    <name evidence="1" type="ORF">Bravens_01763</name>
</gene>